<evidence type="ECO:0000313" key="1">
    <source>
        <dbReference type="EMBL" id="QHS93661.1"/>
    </source>
</evidence>
<dbReference type="AlphaFoldDB" id="A0A6C0BPG1"/>
<proteinExistence type="predicted"/>
<reference evidence="1" key="1">
    <citation type="journal article" date="2020" name="Nature">
        <title>Giant virus diversity and host interactions through global metagenomics.</title>
        <authorList>
            <person name="Schulz F."/>
            <person name="Roux S."/>
            <person name="Paez-Espino D."/>
            <person name="Jungbluth S."/>
            <person name="Walsh D.A."/>
            <person name="Denef V.J."/>
            <person name="McMahon K.D."/>
            <person name="Konstantinidis K.T."/>
            <person name="Eloe-Fadrosh E.A."/>
            <person name="Kyrpides N.C."/>
            <person name="Woyke T."/>
        </authorList>
    </citation>
    <scope>NUCLEOTIDE SEQUENCE</scope>
    <source>
        <strain evidence="1">GVMAG-M-3300018080-19</strain>
    </source>
</reference>
<organism evidence="1">
    <name type="scientific">viral metagenome</name>
    <dbReference type="NCBI Taxonomy" id="1070528"/>
    <lineage>
        <taxon>unclassified sequences</taxon>
        <taxon>metagenomes</taxon>
        <taxon>organismal metagenomes</taxon>
    </lineage>
</organism>
<dbReference type="EMBL" id="MN739208">
    <property type="protein sequence ID" value="QHS93661.1"/>
    <property type="molecule type" value="Genomic_DNA"/>
</dbReference>
<name>A0A6C0BPG1_9ZZZZ</name>
<sequence length="369" mass="40376">MKQLCIVLGVLAGVFFLTTIALSIARDRTQHQLLRCRQELKSTPLQAQQQQQEQETCPPCPQTLKTYRAEEAPGYVRNNNTADLEGQVYYTGSLIANRHANWRDRVMTEYEIEYLPTTNACPTEYVDQYFCPPYAEYAKCNPSGCARNTACEEDADCPGTGGVCTNGKCVCCSPGASCNDDRDCGEGKCKEGLCDCEGIDQDYACNVAMYPASTGAYGSTTAVGAVAAPVDSSVINAAGDSWVARGKWFSFPGEAECAPDQELGQDGCTWKQVGEPRAVTLRELGEQGFKFYCNDGGDFCFTKAEVAQNQRENLDVLGQVFGVDVSNAEGFQDWTENAESPYEPLESARNPRRMMTLQEAGLEPSDIHL</sequence>
<accession>A0A6C0BPG1</accession>
<protein>
    <submittedName>
        <fullName evidence="1">Uncharacterized protein</fullName>
    </submittedName>
</protein>